<protein>
    <submittedName>
        <fullName evidence="1">Uncharacterized protein</fullName>
    </submittedName>
</protein>
<keyword evidence="2" id="KW-1185">Reference proteome</keyword>
<comment type="caution">
    <text evidence="1">The sequence shown here is derived from an EMBL/GenBank/DDBJ whole genome shotgun (WGS) entry which is preliminary data.</text>
</comment>
<reference evidence="1 2" key="1">
    <citation type="submission" date="2020-01" db="EMBL/GenBank/DDBJ databases">
        <title>Identification and distribution of gene clusters putatively required for synthesis of sphingolipid metabolism inhibitors in phylogenetically diverse species of the filamentous fungus Fusarium.</title>
        <authorList>
            <person name="Kim H.-S."/>
            <person name="Busman M."/>
            <person name="Brown D.W."/>
            <person name="Divon H."/>
            <person name="Uhlig S."/>
            <person name="Proctor R.H."/>
        </authorList>
    </citation>
    <scope>NUCLEOTIDE SEQUENCE [LARGE SCALE GENOMIC DNA]</scope>
    <source>
        <strain evidence="1 2">NRRL 20459</strain>
    </source>
</reference>
<dbReference type="AlphaFoldDB" id="A0A8H4LMR1"/>
<evidence type="ECO:0000313" key="1">
    <source>
        <dbReference type="EMBL" id="KAF4472090.1"/>
    </source>
</evidence>
<accession>A0A8H4LMR1</accession>
<dbReference type="Proteomes" id="UP000554235">
    <property type="component" value="Unassembled WGS sequence"/>
</dbReference>
<proteinExistence type="predicted"/>
<gene>
    <name evidence="1" type="ORF">FALBO_1002</name>
</gene>
<name>A0A8H4LMR1_9HYPO</name>
<dbReference type="EMBL" id="JAADYS010000130">
    <property type="protein sequence ID" value="KAF4472090.1"/>
    <property type="molecule type" value="Genomic_DNA"/>
</dbReference>
<sequence>MIANPKTSRLPPAYEDVVDEKGLYTGDAKREGESEIRKPSCKTRFQSLKSFLHRMVKSCLPVPKSAVRVSPDKPPTLVPAEKPFTHGLYDYTITPEYTAPESEDPVYHVRTLMSETSDWVVVLECSLEKTPDSDEIRPSSSAASNSQIIFHRGLWGRRFYLFKDGKNNTRHIAKGYIWSSLRRTAETMRLEMVLVRGDKGGHPRDVPLYGYRFSGVHPESGEPVGPLKTRPVPCLDAPGEKRSWDNIIDALDDLKHDTTILRFQATPWKTT</sequence>
<organism evidence="1 2">
    <name type="scientific">Fusarium albosuccineum</name>
    <dbReference type="NCBI Taxonomy" id="1237068"/>
    <lineage>
        <taxon>Eukaryota</taxon>
        <taxon>Fungi</taxon>
        <taxon>Dikarya</taxon>
        <taxon>Ascomycota</taxon>
        <taxon>Pezizomycotina</taxon>
        <taxon>Sordariomycetes</taxon>
        <taxon>Hypocreomycetidae</taxon>
        <taxon>Hypocreales</taxon>
        <taxon>Nectriaceae</taxon>
        <taxon>Fusarium</taxon>
        <taxon>Fusarium decemcellulare species complex</taxon>
    </lineage>
</organism>
<evidence type="ECO:0000313" key="2">
    <source>
        <dbReference type="Proteomes" id="UP000554235"/>
    </source>
</evidence>